<dbReference type="AlphaFoldDB" id="A0AAE6KU39"/>
<gene>
    <name evidence="1" type="ORF">BHS09_24375</name>
</gene>
<evidence type="ECO:0000313" key="2">
    <source>
        <dbReference type="Proteomes" id="UP000320179"/>
    </source>
</evidence>
<evidence type="ECO:0000313" key="1">
    <source>
        <dbReference type="EMBL" id="QDE69861.1"/>
    </source>
</evidence>
<accession>A0AAE6KU39</accession>
<dbReference type="Proteomes" id="UP000320179">
    <property type="component" value="Chromosome"/>
</dbReference>
<name>A0AAE6KU39_MYXXA</name>
<organism evidence="1 2">
    <name type="scientific">Myxococcus xanthus</name>
    <dbReference type="NCBI Taxonomy" id="34"/>
    <lineage>
        <taxon>Bacteria</taxon>
        <taxon>Pseudomonadati</taxon>
        <taxon>Myxococcota</taxon>
        <taxon>Myxococcia</taxon>
        <taxon>Myxococcales</taxon>
        <taxon>Cystobacterineae</taxon>
        <taxon>Myxococcaceae</taxon>
        <taxon>Myxococcus</taxon>
    </lineage>
</organism>
<reference evidence="1 2" key="1">
    <citation type="journal article" date="2019" name="Science">
        <title>Social genes are selection hotspots in kin groups of a soil microbe.</title>
        <authorList>
            <person name="Wielgoss S."/>
            <person name="Wolfensberger R."/>
            <person name="Sun L."/>
            <person name="Fiegna F."/>
            <person name="Velicer G.J."/>
        </authorList>
    </citation>
    <scope>NUCLEOTIDE SEQUENCE [LARGE SCALE GENOMIC DNA]</scope>
    <source>
        <strain evidence="1 2">MC3.5.9c15</strain>
    </source>
</reference>
<proteinExistence type="predicted"/>
<sequence>MVVGACSQWPEAPRAAFQTRGNLNMQLRKMMLVLTALGAMSGLMAGCGDDSTSPGACTSNDECGESEICHPTAQVCVQTCNSGSDCPSTAKTCAPLGGTSTTSICQCSTDVLCNGGTDSESTGLVCSDLDNVCVTACTSNAECTGDRTCNVSTGQCEEGDTQPTSCSGEGRSTCAHGQICSSGTCSAPPAPTCQNYNEFPNKADLGTTGPIIYKVDFVSATTEGTPGTFCASSSAPKRLRIRVSAYSATPFPQTSAELSDFFYILTNGGRQNAPVSSSSGNYTVSGTNRDQAQITVSLCVAADSRTNSSGFYFKDGNFACFQSNY</sequence>
<dbReference type="EMBL" id="CP017174">
    <property type="protein sequence ID" value="QDE69861.1"/>
    <property type="molecule type" value="Genomic_DNA"/>
</dbReference>
<protein>
    <submittedName>
        <fullName evidence="1">Uncharacterized protein</fullName>
    </submittedName>
</protein>